<protein>
    <submittedName>
        <fullName evidence="3">Uncharacterized protein</fullName>
    </submittedName>
</protein>
<evidence type="ECO:0000313" key="3">
    <source>
        <dbReference type="EMBL" id="ETO27633.1"/>
    </source>
</evidence>
<dbReference type="AlphaFoldDB" id="X6NNW6"/>
<feature type="region of interest" description="Disordered" evidence="1">
    <location>
        <begin position="476"/>
        <end position="546"/>
    </location>
</feature>
<feature type="transmembrane region" description="Helical" evidence="2">
    <location>
        <begin position="30"/>
        <end position="50"/>
    </location>
</feature>
<keyword evidence="2" id="KW-1133">Transmembrane helix</keyword>
<feature type="compositionally biased region" description="Basic and acidic residues" evidence="1">
    <location>
        <begin position="395"/>
        <end position="421"/>
    </location>
</feature>
<feature type="compositionally biased region" description="Polar residues" evidence="1">
    <location>
        <begin position="447"/>
        <end position="458"/>
    </location>
</feature>
<feature type="region of interest" description="Disordered" evidence="1">
    <location>
        <begin position="337"/>
        <end position="359"/>
    </location>
</feature>
<feature type="transmembrane region" description="Helical" evidence="2">
    <location>
        <begin position="109"/>
        <end position="131"/>
    </location>
</feature>
<feature type="compositionally biased region" description="Basic residues" evidence="1">
    <location>
        <begin position="337"/>
        <end position="346"/>
    </location>
</feature>
<feature type="region of interest" description="Disordered" evidence="1">
    <location>
        <begin position="375"/>
        <end position="458"/>
    </location>
</feature>
<feature type="compositionally biased region" description="Polar residues" evidence="1">
    <location>
        <begin position="520"/>
        <end position="546"/>
    </location>
</feature>
<gene>
    <name evidence="3" type="ORF">RFI_09500</name>
</gene>
<feature type="compositionally biased region" description="Low complexity" evidence="1">
    <location>
        <begin position="491"/>
        <end position="501"/>
    </location>
</feature>
<evidence type="ECO:0000256" key="2">
    <source>
        <dbReference type="SAM" id="Phobius"/>
    </source>
</evidence>
<comment type="caution">
    <text evidence="3">The sequence shown here is derived from an EMBL/GenBank/DDBJ whole genome shotgun (WGS) entry which is preliminary data.</text>
</comment>
<feature type="region of interest" description="Disordered" evidence="1">
    <location>
        <begin position="618"/>
        <end position="638"/>
    </location>
</feature>
<keyword evidence="4" id="KW-1185">Reference proteome</keyword>
<accession>X6NNW6</accession>
<keyword evidence="2" id="KW-0812">Transmembrane</keyword>
<evidence type="ECO:0000256" key="1">
    <source>
        <dbReference type="SAM" id="MobiDB-lite"/>
    </source>
</evidence>
<dbReference type="EMBL" id="ASPP01007136">
    <property type="protein sequence ID" value="ETO27633.1"/>
    <property type="molecule type" value="Genomic_DNA"/>
</dbReference>
<keyword evidence="2" id="KW-0472">Membrane</keyword>
<reference evidence="3 4" key="1">
    <citation type="journal article" date="2013" name="Curr. Biol.">
        <title>The Genome of the Foraminiferan Reticulomyxa filosa.</title>
        <authorList>
            <person name="Glockner G."/>
            <person name="Hulsmann N."/>
            <person name="Schleicher M."/>
            <person name="Noegel A.A."/>
            <person name="Eichinger L."/>
            <person name="Gallinger C."/>
            <person name="Pawlowski J."/>
            <person name="Sierra R."/>
            <person name="Euteneuer U."/>
            <person name="Pillet L."/>
            <person name="Moustafa A."/>
            <person name="Platzer M."/>
            <person name="Groth M."/>
            <person name="Szafranski K."/>
            <person name="Schliwa M."/>
        </authorList>
    </citation>
    <scope>NUCLEOTIDE SEQUENCE [LARGE SCALE GENOMIC DNA]</scope>
</reference>
<sequence length="722" mass="81753">MKDIAAATTNRTFCTSDYFVKNQQTKDVDILVLHTLDLCAALMALMMFAYRSWRVKKIARETELFCLSTLENRMLYNAFRKHLFFNMCTFVGSAMVLITVILFDTFALLVITIDICANVLLRFFFIFYCVLSKTFSIMNVNEEDWEMNDLLGGASYRMIKAASYVRKRLTLNSRDISMLREHGLADSRHPTLEPTSTETDITSIVGNPQPDSHFTDGPEALPRAFTYSTEVRVDTLQQKDNAKIASTTPITESNKSEDTDVNIATSSDFVPMAKAVVVGQPESVRYLQDHTQKQFQALIKQTERPVLFASGEGNGSINLWFMLFFFLKNNNNRAVFQKKPKRRSNKKIQQQHLAEQPSKFEALNRMQLVGFSKRHLRASHQSNDNKDNNNSAEMITKKKEQTDVDHRRIQSDIRGHNDGSGKPKSPKLFQSQRMVNEDEEIDKPPNVSGQPRVSNSMDVQIPNLLQAVKARYYSKDKSAESNVTHKASALPSSSPSQPPQQHGRQYSDSGGDIRGLIAISSKSRSSERTTPVSALPGANTNTRNARSAMTLPSGLYPVHEEKQNVSAHVRGTSSMFFIMPSLLLRQDHDENTHVSGSKNLSDAEHILSNLKRNSRLNQVLQETNPTAKSRKLTDSESTALHHDPPQLVFIDNANEHVFFCLLVFYLSQYSLFVCVCIRLHQQIAHLLRCQLKMLSPYLQIMRFSILPSCKDTIIHLLANLFL</sequence>
<evidence type="ECO:0000313" key="4">
    <source>
        <dbReference type="Proteomes" id="UP000023152"/>
    </source>
</evidence>
<proteinExistence type="predicted"/>
<dbReference type="Proteomes" id="UP000023152">
    <property type="component" value="Unassembled WGS sequence"/>
</dbReference>
<organism evidence="3 4">
    <name type="scientific">Reticulomyxa filosa</name>
    <dbReference type="NCBI Taxonomy" id="46433"/>
    <lineage>
        <taxon>Eukaryota</taxon>
        <taxon>Sar</taxon>
        <taxon>Rhizaria</taxon>
        <taxon>Retaria</taxon>
        <taxon>Foraminifera</taxon>
        <taxon>Monothalamids</taxon>
        <taxon>Reticulomyxidae</taxon>
        <taxon>Reticulomyxa</taxon>
    </lineage>
</organism>
<feature type="compositionally biased region" description="Polar residues" evidence="1">
    <location>
        <begin position="618"/>
        <end position="627"/>
    </location>
</feature>
<name>X6NNW6_RETFI</name>
<feature type="transmembrane region" description="Helical" evidence="2">
    <location>
        <begin position="83"/>
        <end position="103"/>
    </location>
</feature>
<feature type="transmembrane region" description="Helical" evidence="2">
    <location>
        <begin position="306"/>
        <end position="327"/>
    </location>
</feature>